<dbReference type="AlphaFoldDB" id="A0A6B9XRY2"/>
<dbReference type="EMBL" id="MK697702">
    <property type="protein sequence ID" value="QHR91429.1"/>
    <property type="molecule type" value="Genomic_DNA"/>
</dbReference>
<reference evidence="1" key="1">
    <citation type="submission" date="2019-03" db="EMBL/GenBank/DDBJ databases">
        <title>Largest Complete Mitochondrial Genome of a Gymnosperm, Sitka Spruce (Picea sitchensis), Indicates Complex Physical Structure.</title>
        <authorList>
            <person name="Jackman S.D."/>
            <person name="Coombe L."/>
            <person name="Warren R."/>
            <person name="Kirk H."/>
            <person name="Trinh E."/>
            <person name="McLeod T."/>
            <person name="Pleasance S."/>
            <person name="Pandoh P."/>
            <person name="Zhao Y."/>
            <person name="Coope R."/>
            <person name="Bousquet J."/>
            <person name="Bohlmann J.C."/>
            <person name="Jones S.J.M."/>
            <person name="Birol I."/>
        </authorList>
    </citation>
    <scope>NUCLEOTIDE SEQUENCE</scope>
    <source>
        <strain evidence="1">Q903</strain>
    </source>
</reference>
<gene>
    <name evidence="1" type="primary">orf05495</name>
    <name evidence="1" type="ORF">Q903MT_gene5463</name>
</gene>
<organism evidence="1">
    <name type="scientific">Picea sitchensis</name>
    <name type="common">Sitka spruce</name>
    <name type="synonym">Pinus sitchensis</name>
    <dbReference type="NCBI Taxonomy" id="3332"/>
    <lineage>
        <taxon>Eukaryota</taxon>
        <taxon>Viridiplantae</taxon>
        <taxon>Streptophyta</taxon>
        <taxon>Embryophyta</taxon>
        <taxon>Tracheophyta</taxon>
        <taxon>Spermatophyta</taxon>
        <taxon>Pinopsida</taxon>
        <taxon>Pinidae</taxon>
        <taxon>Conifers I</taxon>
        <taxon>Pinales</taxon>
        <taxon>Pinaceae</taxon>
        <taxon>Picea</taxon>
    </lineage>
</organism>
<protein>
    <submittedName>
        <fullName evidence="1">Uncharacterized protein</fullName>
    </submittedName>
</protein>
<name>A0A6B9XRY2_PICSI</name>
<sequence length="49" mass="5503">MKTPLLPGTLDPYLPSPYMVTYSTYYPPEQPFINSLILLVIDWTDGGLA</sequence>
<keyword evidence="1" id="KW-0496">Mitochondrion</keyword>
<accession>A0A6B9XRY2</accession>
<proteinExistence type="predicted"/>
<evidence type="ECO:0000313" key="1">
    <source>
        <dbReference type="EMBL" id="QHR91429.1"/>
    </source>
</evidence>
<geneLocation type="mitochondrion" evidence="1"/>